<keyword evidence="2" id="KW-1185">Reference proteome</keyword>
<protein>
    <recommendedName>
        <fullName evidence="3">HNH endonuclease</fullName>
    </recommendedName>
</protein>
<dbReference type="AlphaFoldDB" id="A0A8J3VIG2"/>
<dbReference type="Proteomes" id="UP000612899">
    <property type="component" value="Unassembled WGS sequence"/>
</dbReference>
<dbReference type="RefSeq" id="WP_203911154.1">
    <property type="nucleotide sequence ID" value="NZ_BONY01000036.1"/>
</dbReference>
<dbReference type="EMBL" id="BONY01000036">
    <property type="protein sequence ID" value="GIH07362.1"/>
    <property type="molecule type" value="Genomic_DNA"/>
</dbReference>
<reference evidence="1" key="1">
    <citation type="submission" date="2021-01" db="EMBL/GenBank/DDBJ databases">
        <title>Whole genome shotgun sequence of Rhizocola hellebori NBRC 109834.</title>
        <authorList>
            <person name="Komaki H."/>
            <person name="Tamura T."/>
        </authorList>
    </citation>
    <scope>NUCLEOTIDE SEQUENCE</scope>
    <source>
        <strain evidence="1">NBRC 109834</strain>
    </source>
</reference>
<comment type="caution">
    <text evidence="1">The sequence shown here is derived from an EMBL/GenBank/DDBJ whole genome shotgun (WGS) entry which is preliminary data.</text>
</comment>
<sequence length="167" mass="17868">MKRGTGLAPMSAKRRAQLAAEGNPFPTSTFKAKPKMATAKRPHAGFAPEVVDAILERDGHACGRCGGALYGERGFDYSIQHRRARGAGGTQQPDTNAPQNGLALCGSGAGDAGCHSHVESHREEAREHGWAIRQDEDPLRVPVTHFLHGVVFLYSNGSWGSRPEVTA</sequence>
<name>A0A8J3VIG2_9ACTN</name>
<accession>A0A8J3VIG2</accession>
<proteinExistence type="predicted"/>
<evidence type="ECO:0000313" key="1">
    <source>
        <dbReference type="EMBL" id="GIH07362.1"/>
    </source>
</evidence>
<evidence type="ECO:0000313" key="2">
    <source>
        <dbReference type="Proteomes" id="UP000612899"/>
    </source>
</evidence>
<evidence type="ECO:0008006" key="3">
    <source>
        <dbReference type="Google" id="ProtNLM"/>
    </source>
</evidence>
<gene>
    <name evidence="1" type="ORF">Rhe02_54290</name>
</gene>
<organism evidence="1 2">
    <name type="scientific">Rhizocola hellebori</name>
    <dbReference type="NCBI Taxonomy" id="1392758"/>
    <lineage>
        <taxon>Bacteria</taxon>
        <taxon>Bacillati</taxon>
        <taxon>Actinomycetota</taxon>
        <taxon>Actinomycetes</taxon>
        <taxon>Micromonosporales</taxon>
        <taxon>Micromonosporaceae</taxon>
        <taxon>Rhizocola</taxon>
    </lineage>
</organism>